<feature type="non-terminal residue" evidence="3">
    <location>
        <position position="113"/>
    </location>
</feature>
<dbReference type="Gramene" id="A02p45630.2_BraZ1">
    <property type="protein sequence ID" value="A02p45630.2_BraZ1.CDS.1"/>
    <property type="gene ID" value="A02g45630.2_BraZ1"/>
</dbReference>
<reference evidence="3" key="1">
    <citation type="submission" date="2018-11" db="EMBL/GenBank/DDBJ databases">
        <authorList>
            <consortium name="Genoscope - CEA"/>
            <person name="William W."/>
        </authorList>
    </citation>
    <scope>NUCLEOTIDE SEQUENCE</scope>
</reference>
<evidence type="ECO:0000313" key="3">
    <source>
        <dbReference type="EMBL" id="VDC92234.1"/>
    </source>
</evidence>
<gene>
    <name evidence="3" type="ORF">BRAA02T08723Z</name>
    <name evidence="2" type="ORF">BRAPAZ1V2_A02P45630.2</name>
</gene>
<name>A0A3P6AZ49_BRACM</name>
<accession>A0A3P6AZ49</accession>
<dbReference type="Pfam" id="PF13966">
    <property type="entry name" value="zf-RVT"/>
    <property type="match status" value="1"/>
</dbReference>
<dbReference type="EMBL" id="LS974618">
    <property type="protein sequence ID" value="CAG7895611.1"/>
    <property type="molecule type" value="Genomic_DNA"/>
</dbReference>
<organism evidence="3">
    <name type="scientific">Brassica campestris</name>
    <name type="common">Field mustard</name>
    <dbReference type="NCBI Taxonomy" id="3711"/>
    <lineage>
        <taxon>Eukaryota</taxon>
        <taxon>Viridiplantae</taxon>
        <taxon>Streptophyta</taxon>
        <taxon>Embryophyta</taxon>
        <taxon>Tracheophyta</taxon>
        <taxon>Spermatophyta</taxon>
        <taxon>Magnoliopsida</taxon>
        <taxon>eudicotyledons</taxon>
        <taxon>Gunneridae</taxon>
        <taxon>Pentapetalae</taxon>
        <taxon>rosids</taxon>
        <taxon>malvids</taxon>
        <taxon>Brassicales</taxon>
        <taxon>Brassicaceae</taxon>
        <taxon>Brassiceae</taxon>
        <taxon>Brassica</taxon>
    </lineage>
</organism>
<evidence type="ECO:0000313" key="2">
    <source>
        <dbReference type="EMBL" id="CAG7895611.1"/>
    </source>
</evidence>
<sequence length="113" mass="13169">MHKDVKVADAIVNGEWWLSASRSRNFVITLLKQCLPSPDPIVQSSTDDTYFWKVGNDSPSNRFSTANTWIALHHARPSIFWHSHIWFKGRVPKHAFISWLVAWNRLATKDRLR</sequence>
<feature type="domain" description="Reverse transcriptase zinc-binding" evidence="1">
    <location>
        <begin position="63"/>
        <end position="113"/>
    </location>
</feature>
<dbReference type="AlphaFoldDB" id="A0A3P6AZ49"/>
<evidence type="ECO:0000259" key="1">
    <source>
        <dbReference type="Pfam" id="PF13966"/>
    </source>
</evidence>
<dbReference type="EMBL" id="LR031573">
    <property type="protein sequence ID" value="VDC92234.1"/>
    <property type="molecule type" value="Genomic_DNA"/>
</dbReference>
<dbReference type="Proteomes" id="UP000694005">
    <property type="component" value="Chromosome A02"/>
</dbReference>
<dbReference type="InterPro" id="IPR026960">
    <property type="entry name" value="RVT-Znf"/>
</dbReference>
<proteinExistence type="predicted"/>
<protein>
    <recommendedName>
        <fullName evidence="1">Reverse transcriptase zinc-binding domain-containing protein</fullName>
    </recommendedName>
</protein>